<dbReference type="Gene3D" id="3.20.20.70">
    <property type="entry name" value="Aldolase class I"/>
    <property type="match status" value="1"/>
</dbReference>
<dbReference type="EMBL" id="HBFA01019603">
    <property type="protein sequence ID" value="CAD8669517.1"/>
    <property type="molecule type" value="Transcribed_RNA"/>
</dbReference>
<feature type="region of interest" description="Disordered" evidence="11">
    <location>
        <begin position="1"/>
        <end position="23"/>
    </location>
</feature>
<evidence type="ECO:0000256" key="10">
    <source>
        <dbReference type="ARBA" id="ARBA00047836"/>
    </source>
</evidence>
<sequence>MLTRTTMNVTTPTTAHGLGARNSVHRGALPLRSANQPKVSRTGVVRTSCISSGRKDDKSYMRYAKVPKAESAVHPYFQAERTNVETTKKCKLITAIKTPYLPDGRFDLGMYDRLVEEQIAAGVEGLIVGGTTGEGHLMSWDEHIMLIAHTAHTYGEHLHVIGNTGSNSTKEAVHASQQGFAVGMDASLQINPYYGKTSHTGLIHHFNAVLEEGPVIVYNVPSRTGQDIPPNVVEEIAQHPNFAGVKECMGNERIKGYTDKGITCWTGNDDEAHDAVHEAGARGVISVTSNITPKIMRKLMDEKNPELAQKVMPLMNWLFAEPNPIGLNTLLMMGGHCEPVWRLPYVPMSKEQRAEVIAIINELGMENTVFDTLKEMDDSDFTYLSYF</sequence>
<evidence type="ECO:0000256" key="7">
    <source>
        <dbReference type="ARBA" id="ARBA00023154"/>
    </source>
</evidence>
<evidence type="ECO:0000256" key="3">
    <source>
        <dbReference type="ARBA" id="ARBA00007592"/>
    </source>
</evidence>
<evidence type="ECO:0000256" key="9">
    <source>
        <dbReference type="ARBA" id="ARBA00023270"/>
    </source>
</evidence>
<evidence type="ECO:0000256" key="1">
    <source>
        <dbReference type="ARBA" id="ARBA00003294"/>
    </source>
</evidence>
<keyword evidence="6" id="KW-0220">Diaminopimelate biosynthesis</keyword>
<keyword evidence="5" id="KW-0028">Amino-acid biosynthesis</keyword>
<dbReference type="InterPro" id="IPR020625">
    <property type="entry name" value="Schiff_base-form_aldolases_AS"/>
</dbReference>
<dbReference type="AlphaFoldDB" id="A0A7S0WK16"/>
<evidence type="ECO:0000256" key="11">
    <source>
        <dbReference type="SAM" id="MobiDB-lite"/>
    </source>
</evidence>
<accession>A0A7S0WK16</accession>
<dbReference type="GO" id="GO:0008840">
    <property type="term" value="F:4-hydroxy-tetrahydrodipicolinate synthase activity"/>
    <property type="evidence" value="ECO:0007669"/>
    <property type="project" value="UniProtKB-EC"/>
</dbReference>
<evidence type="ECO:0000256" key="8">
    <source>
        <dbReference type="ARBA" id="ARBA00023239"/>
    </source>
</evidence>
<keyword evidence="8" id="KW-0456">Lyase</keyword>
<dbReference type="PROSITE" id="PS00666">
    <property type="entry name" value="DHDPS_2"/>
    <property type="match status" value="1"/>
</dbReference>
<dbReference type="SMART" id="SM01130">
    <property type="entry name" value="DHDPS"/>
    <property type="match status" value="1"/>
</dbReference>
<dbReference type="GO" id="GO:0019877">
    <property type="term" value="P:diaminopimelate biosynthetic process"/>
    <property type="evidence" value="ECO:0007669"/>
    <property type="project" value="UniProtKB-KW"/>
</dbReference>
<dbReference type="Pfam" id="PF00701">
    <property type="entry name" value="DHDPS"/>
    <property type="match status" value="1"/>
</dbReference>
<dbReference type="PRINTS" id="PR00146">
    <property type="entry name" value="DHPICSNTHASE"/>
</dbReference>
<dbReference type="HAMAP" id="MF_00418">
    <property type="entry name" value="DapA"/>
    <property type="match status" value="1"/>
</dbReference>
<feature type="compositionally biased region" description="Low complexity" evidence="11">
    <location>
        <begin position="1"/>
        <end position="14"/>
    </location>
</feature>
<reference evidence="12" key="1">
    <citation type="submission" date="2021-01" db="EMBL/GenBank/DDBJ databases">
        <authorList>
            <person name="Corre E."/>
            <person name="Pelletier E."/>
            <person name="Niang G."/>
            <person name="Scheremetjew M."/>
            <person name="Finn R."/>
            <person name="Kale V."/>
            <person name="Holt S."/>
            <person name="Cochrane G."/>
            <person name="Meng A."/>
            <person name="Brown T."/>
            <person name="Cohen L."/>
        </authorList>
    </citation>
    <scope>NUCLEOTIDE SEQUENCE</scope>
    <source>
        <strain evidence="12">CCMP722</strain>
    </source>
</reference>
<dbReference type="InterPro" id="IPR020624">
    <property type="entry name" value="Schiff_base-form_aldolases_CS"/>
</dbReference>
<comment type="similarity">
    <text evidence="3">Belongs to the DapA family.</text>
</comment>
<protein>
    <recommendedName>
        <fullName evidence="4">4-hydroxy-tetrahydrodipicolinate synthase</fullName>
        <ecNumber evidence="4">4.3.3.7</ecNumber>
    </recommendedName>
</protein>
<dbReference type="InterPro" id="IPR002220">
    <property type="entry name" value="DapA-like"/>
</dbReference>
<comment type="function">
    <text evidence="1">Catalyzes the condensation of (S)-aspartate-beta-semialdehyde [(S)-ASA] and pyruvate to 4-hydroxy-tetrahydrodipicolinate (HTPA).</text>
</comment>
<keyword evidence="9" id="KW-0704">Schiff base</keyword>
<gene>
    <name evidence="12" type="ORF">POBO1169_LOCUS10033</name>
</gene>
<evidence type="ECO:0000313" key="12">
    <source>
        <dbReference type="EMBL" id="CAD8669517.1"/>
    </source>
</evidence>
<dbReference type="PROSITE" id="PS00665">
    <property type="entry name" value="DHDPS_1"/>
    <property type="match status" value="1"/>
</dbReference>
<keyword evidence="7" id="KW-0457">Lysine biosynthesis</keyword>
<evidence type="ECO:0000256" key="5">
    <source>
        <dbReference type="ARBA" id="ARBA00022605"/>
    </source>
</evidence>
<evidence type="ECO:0000256" key="2">
    <source>
        <dbReference type="ARBA" id="ARBA00005120"/>
    </source>
</evidence>
<dbReference type="PANTHER" id="PTHR12128:SF15">
    <property type="entry name" value="4-HYDROXY-TETRAHYDRODIPICOLINATE SYNTHASE 1, CHLOROPLASTIC"/>
    <property type="match status" value="1"/>
</dbReference>
<organism evidence="12">
    <name type="scientific">Pyramimonas obovata</name>
    <dbReference type="NCBI Taxonomy" id="1411642"/>
    <lineage>
        <taxon>Eukaryota</taxon>
        <taxon>Viridiplantae</taxon>
        <taxon>Chlorophyta</taxon>
        <taxon>Pyramimonadophyceae</taxon>
        <taxon>Pyramimonadales</taxon>
        <taxon>Pyramimonadaceae</taxon>
        <taxon>Pyramimonas</taxon>
        <taxon>Pyramimonas incertae sedis</taxon>
    </lineage>
</organism>
<evidence type="ECO:0000256" key="6">
    <source>
        <dbReference type="ARBA" id="ARBA00022915"/>
    </source>
</evidence>
<evidence type="ECO:0000256" key="4">
    <source>
        <dbReference type="ARBA" id="ARBA00012086"/>
    </source>
</evidence>
<dbReference type="EC" id="4.3.3.7" evidence="4"/>
<dbReference type="InterPro" id="IPR013785">
    <property type="entry name" value="Aldolase_TIM"/>
</dbReference>
<comment type="pathway">
    <text evidence="2">Amino-acid biosynthesis; L-lysine biosynthesis via DAP pathway; (S)-tetrahydrodipicolinate from L-aspartate: step 3/4.</text>
</comment>
<name>A0A7S0WK16_9CHLO</name>
<dbReference type="CDD" id="cd00950">
    <property type="entry name" value="DHDPS"/>
    <property type="match status" value="1"/>
</dbReference>
<dbReference type="PANTHER" id="PTHR12128">
    <property type="entry name" value="DIHYDRODIPICOLINATE SYNTHASE"/>
    <property type="match status" value="1"/>
</dbReference>
<dbReference type="NCBIfam" id="TIGR00674">
    <property type="entry name" value="dapA"/>
    <property type="match status" value="1"/>
</dbReference>
<dbReference type="InterPro" id="IPR005263">
    <property type="entry name" value="DapA"/>
</dbReference>
<dbReference type="GO" id="GO:0009089">
    <property type="term" value="P:lysine biosynthetic process via diaminopimelate"/>
    <property type="evidence" value="ECO:0007669"/>
    <property type="project" value="UniProtKB-UniPathway"/>
</dbReference>
<dbReference type="UniPathway" id="UPA00034">
    <property type="reaction ID" value="UER00017"/>
</dbReference>
<proteinExistence type="inferred from homology"/>
<dbReference type="SUPFAM" id="SSF51569">
    <property type="entry name" value="Aldolase"/>
    <property type="match status" value="1"/>
</dbReference>
<comment type="catalytic activity">
    <reaction evidence="10">
        <text>L-aspartate 4-semialdehyde + pyruvate = (2S,4S)-4-hydroxy-2,3,4,5-tetrahydrodipicolinate + H2O + H(+)</text>
        <dbReference type="Rhea" id="RHEA:34171"/>
        <dbReference type="ChEBI" id="CHEBI:15361"/>
        <dbReference type="ChEBI" id="CHEBI:15377"/>
        <dbReference type="ChEBI" id="CHEBI:15378"/>
        <dbReference type="ChEBI" id="CHEBI:67139"/>
        <dbReference type="ChEBI" id="CHEBI:537519"/>
        <dbReference type="EC" id="4.3.3.7"/>
    </reaction>
</comment>